<dbReference type="InterPro" id="IPR038765">
    <property type="entry name" value="Papain-like_cys_pep_sf"/>
</dbReference>
<reference evidence="9" key="1">
    <citation type="submission" date="2015-03" db="EMBL/GenBank/DDBJ databases">
        <title>Luteipulveratus halotolerans sp. nov., a novel actinobacterium (Dermacoccaceae) from Sarawak, Malaysia.</title>
        <authorList>
            <person name="Juboi H."/>
            <person name="Basik A."/>
            <person name="Shamsul S.S."/>
            <person name="Arnold P."/>
            <person name="Schmitt E.K."/>
            <person name="Sanglier J.-J."/>
            <person name="Yeo T."/>
        </authorList>
    </citation>
    <scope>NUCLEOTIDE SEQUENCE [LARGE SCALE GENOMIC DNA]</scope>
    <source>
        <strain evidence="9">C296001</strain>
    </source>
</reference>
<dbReference type="PROSITE" id="PS51935">
    <property type="entry name" value="NLPC_P60"/>
    <property type="match status" value="1"/>
</dbReference>
<evidence type="ECO:0000313" key="9">
    <source>
        <dbReference type="Proteomes" id="UP000037397"/>
    </source>
</evidence>
<dbReference type="AlphaFoldDB" id="A0A0L6CIG8"/>
<evidence type="ECO:0000256" key="5">
    <source>
        <dbReference type="SAM" id="MobiDB-lite"/>
    </source>
</evidence>
<dbReference type="GO" id="GO:0006508">
    <property type="term" value="P:proteolysis"/>
    <property type="evidence" value="ECO:0007669"/>
    <property type="project" value="UniProtKB-KW"/>
</dbReference>
<keyword evidence="6" id="KW-0732">Signal</keyword>
<comment type="similarity">
    <text evidence="1">Belongs to the peptidase C40 family.</text>
</comment>
<dbReference type="GO" id="GO:0008234">
    <property type="term" value="F:cysteine-type peptidase activity"/>
    <property type="evidence" value="ECO:0007669"/>
    <property type="project" value="UniProtKB-KW"/>
</dbReference>
<evidence type="ECO:0000256" key="4">
    <source>
        <dbReference type="ARBA" id="ARBA00022807"/>
    </source>
</evidence>
<dbReference type="OrthoDB" id="9815778at2"/>
<keyword evidence="9" id="KW-1185">Reference proteome</keyword>
<keyword evidence="2" id="KW-0645">Protease</keyword>
<feature type="signal peptide" evidence="6">
    <location>
        <begin position="1"/>
        <end position="31"/>
    </location>
</feature>
<dbReference type="EMBL" id="LAIR01000002">
    <property type="protein sequence ID" value="KNX37591.1"/>
    <property type="molecule type" value="Genomic_DNA"/>
</dbReference>
<comment type="caution">
    <text evidence="8">The sequence shown here is derived from an EMBL/GenBank/DDBJ whole genome shotgun (WGS) entry which is preliminary data.</text>
</comment>
<evidence type="ECO:0000256" key="3">
    <source>
        <dbReference type="ARBA" id="ARBA00022801"/>
    </source>
</evidence>
<keyword evidence="4" id="KW-0788">Thiol protease</keyword>
<dbReference type="Gene3D" id="3.90.1720.10">
    <property type="entry name" value="endopeptidase domain like (from Nostoc punctiforme)"/>
    <property type="match status" value="1"/>
</dbReference>
<name>A0A0L6CIG8_9MICO</name>
<dbReference type="InterPro" id="IPR051794">
    <property type="entry name" value="PG_Endopeptidase_C40"/>
</dbReference>
<dbReference type="RefSeq" id="WP_050669961.1">
    <property type="nucleotide sequence ID" value="NZ_LAIR01000002.1"/>
</dbReference>
<sequence length="386" mass="40404">MKHTMRYVGAGLVGSAVIATGLAVTHSTANAADTLCVAHGQVTPAAQRAIDAACAEYEKKVPYSWGGGHGGQPGATTGSVYGDEPHETGGYYDDTHVIGFDCSGLMRWAWYRSTGVDYGPDGTSSQGSAMARHGFTTLANPGDSSTYQPGDTIIWRGHTAMYLGDGMIVQAESDPDDLTVKPLSSQGRTPLAVYRYGGDGGTPPPPPEKPDPGQGTPIAVWATDVSVRKDATSASTQVGTTGPGTYGFTCARRGERVSEGGWSNDLWSYSPKLGGFVNNVFMKGEADYGLPTCGGDEPKPKPSPADPGKPLQIWATDVNVRTDATSASGKVRTVQPMTATFTCAKRGQAVSDSGYANDLWSYSPQLGGYVNNVFMKGAADYGLKPC</sequence>
<feature type="chain" id="PRO_5005563008" description="NlpC/P60 domain-containing protein" evidence="6">
    <location>
        <begin position="32"/>
        <end position="386"/>
    </location>
</feature>
<keyword evidence="3" id="KW-0378">Hydrolase</keyword>
<dbReference type="SUPFAM" id="SSF54001">
    <property type="entry name" value="Cysteine proteinases"/>
    <property type="match status" value="1"/>
</dbReference>
<feature type="region of interest" description="Disordered" evidence="5">
    <location>
        <begin position="195"/>
        <end position="215"/>
    </location>
</feature>
<dbReference type="PATRIC" id="fig|1631356.3.peg.2198"/>
<evidence type="ECO:0000313" key="8">
    <source>
        <dbReference type="EMBL" id="KNX37591.1"/>
    </source>
</evidence>
<feature type="domain" description="NlpC/P60" evidence="7">
    <location>
        <begin position="43"/>
        <end position="203"/>
    </location>
</feature>
<dbReference type="InterPro" id="IPR000064">
    <property type="entry name" value="NLP_P60_dom"/>
</dbReference>
<evidence type="ECO:0000259" key="7">
    <source>
        <dbReference type="PROSITE" id="PS51935"/>
    </source>
</evidence>
<evidence type="ECO:0000256" key="1">
    <source>
        <dbReference type="ARBA" id="ARBA00007074"/>
    </source>
</evidence>
<evidence type="ECO:0000256" key="2">
    <source>
        <dbReference type="ARBA" id="ARBA00022670"/>
    </source>
</evidence>
<dbReference type="PANTHER" id="PTHR47359:SF3">
    <property type="entry name" value="NLP_P60 DOMAIN-CONTAINING PROTEIN-RELATED"/>
    <property type="match status" value="1"/>
</dbReference>
<evidence type="ECO:0000256" key="6">
    <source>
        <dbReference type="SAM" id="SignalP"/>
    </source>
</evidence>
<proteinExistence type="inferred from homology"/>
<protein>
    <recommendedName>
        <fullName evidence="7">NlpC/P60 domain-containing protein</fullName>
    </recommendedName>
</protein>
<dbReference type="Proteomes" id="UP000037397">
    <property type="component" value="Unassembled WGS sequence"/>
</dbReference>
<gene>
    <name evidence="8" type="ORF">VV01_11245</name>
</gene>
<accession>A0A0L6CIG8</accession>
<organism evidence="8 9">
    <name type="scientific">Luteipulveratus halotolerans</name>
    <dbReference type="NCBI Taxonomy" id="1631356"/>
    <lineage>
        <taxon>Bacteria</taxon>
        <taxon>Bacillati</taxon>
        <taxon>Actinomycetota</taxon>
        <taxon>Actinomycetes</taxon>
        <taxon>Micrococcales</taxon>
        <taxon>Dermacoccaceae</taxon>
        <taxon>Luteipulveratus</taxon>
    </lineage>
</organism>
<dbReference type="PANTHER" id="PTHR47359">
    <property type="entry name" value="PEPTIDOGLYCAN DL-ENDOPEPTIDASE CWLO"/>
    <property type="match status" value="1"/>
</dbReference>
<dbReference type="Pfam" id="PF00877">
    <property type="entry name" value="NLPC_P60"/>
    <property type="match status" value="1"/>
</dbReference>
<dbReference type="STRING" id="1631356.VV01_11245"/>